<keyword evidence="3" id="KW-1185">Reference proteome</keyword>
<feature type="region of interest" description="Disordered" evidence="1">
    <location>
        <begin position="62"/>
        <end position="98"/>
    </location>
</feature>
<dbReference type="SUPFAM" id="SSF50630">
    <property type="entry name" value="Acid proteases"/>
    <property type="match status" value="1"/>
</dbReference>
<proteinExistence type="predicted"/>
<evidence type="ECO:0000313" key="3">
    <source>
        <dbReference type="Proteomes" id="UP001215598"/>
    </source>
</evidence>
<feature type="region of interest" description="Disordered" evidence="1">
    <location>
        <begin position="144"/>
        <end position="181"/>
    </location>
</feature>
<feature type="compositionally biased region" description="Pro residues" evidence="1">
    <location>
        <begin position="76"/>
        <end position="96"/>
    </location>
</feature>
<dbReference type="Gene3D" id="2.40.70.10">
    <property type="entry name" value="Acid Proteases"/>
    <property type="match status" value="1"/>
</dbReference>
<feature type="compositionally biased region" description="Acidic residues" evidence="1">
    <location>
        <begin position="148"/>
        <end position="168"/>
    </location>
</feature>
<gene>
    <name evidence="2" type="ORF">B0H16DRAFT_1744278</name>
</gene>
<name>A0AAD7H569_9AGAR</name>
<organism evidence="2 3">
    <name type="scientific">Mycena metata</name>
    <dbReference type="NCBI Taxonomy" id="1033252"/>
    <lineage>
        <taxon>Eukaryota</taxon>
        <taxon>Fungi</taxon>
        <taxon>Dikarya</taxon>
        <taxon>Basidiomycota</taxon>
        <taxon>Agaricomycotina</taxon>
        <taxon>Agaricomycetes</taxon>
        <taxon>Agaricomycetidae</taxon>
        <taxon>Agaricales</taxon>
        <taxon>Marasmiineae</taxon>
        <taxon>Mycenaceae</taxon>
        <taxon>Mycena</taxon>
    </lineage>
</organism>
<dbReference type="Proteomes" id="UP001215598">
    <property type="component" value="Unassembled WGS sequence"/>
</dbReference>
<protein>
    <submittedName>
        <fullName evidence="2">Uncharacterized protein</fullName>
    </submittedName>
</protein>
<dbReference type="EMBL" id="JARKIB010000370">
    <property type="protein sequence ID" value="KAJ7712296.1"/>
    <property type="molecule type" value="Genomic_DNA"/>
</dbReference>
<dbReference type="InterPro" id="IPR021109">
    <property type="entry name" value="Peptidase_aspartic_dom_sf"/>
</dbReference>
<reference evidence="2" key="1">
    <citation type="submission" date="2023-03" db="EMBL/GenBank/DDBJ databases">
        <title>Massive genome expansion in bonnet fungi (Mycena s.s.) driven by repeated elements and novel gene families across ecological guilds.</title>
        <authorList>
            <consortium name="Lawrence Berkeley National Laboratory"/>
            <person name="Harder C.B."/>
            <person name="Miyauchi S."/>
            <person name="Viragh M."/>
            <person name="Kuo A."/>
            <person name="Thoen E."/>
            <person name="Andreopoulos B."/>
            <person name="Lu D."/>
            <person name="Skrede I."/>
            <person name="Drula E."/>
            <person name="Henrissat B."/>
            <person name="Morin E."/>
            <person name="Kohler A."/>
            <person name="Barry K."/>
            <person name="LaButti K."/>
            <person name="Morin E."/>
            <person name="Salamov A."/>
            <person name="Lipzen A."/>
            <person name="Mereny Z."/>
            <person name="Hegedus B."/>
            <person name="Baldrian P."/>
            <person name="Stursova M."/>
            <person name="Weitz H."/>
            <person name="Taylor A."/>
            <person name="Grigoriev I.V."/>
            <person name="Nagy L.G."/>
            <person name="Martin F."/>
            <person name="Kauserud H."/>
        </authorList>
    </citation>
    <scope>NUCLEOTIDE SEQUENCE</scope>
    <source>
        <strain evidence="2">CBHHK182m</strain>
    </source>
</reference>
<sequence length="592" mass="65098">MAESTIEYTDRAIRRANDRLGSRSEFMLKLRYEHSVRPMLAPLLEGPVINPYELPVVNISDSEEYSSESDSNTPLSPSPSPPPEKGTPPPSYPGTPEPAELAAIMGRAEAPTSTNSDDELWKAVESGIANIPARNPRLAAMHVHPDDGDWDDMPELVDNPSEPEEAQNPEDTGSLAGFANGTPNAFSFFDDRGREETFARMNAALDREAAARIEYRRPFPGSRPHESAQGSRFALSGDLNWAAEIANGEALWNEMHSGPPARIINDLASEPTDLIGSNFPSHVDEATATGTYEIVDHSRAPLEPRPEDDCILRSVVMVAPDTAEQFLTFVDRNGNIYVRNQPLPDHHFLNPEFRAEHDAAMCEAIEQRMEELCASPNGASEHTDFGVQSGPTWDRRGFPDTSPRLLPGDAFHERLVSLDPEDDLEEAYPGYRVQFLSQRVELLSNDLACLSAQVEIAGTKAYILFDSGSNIDSLTPKYAKATGCKSILLQEQITLQLGCVGSKSKISYGTRPPVNFGGILGHVYFDIANLDRYDGRIGTSFMNKHGIILDFGKREIRFPNDRVVKALSSMEEAALLVAQQTDKAPRSTTSTD</sequence>
<comment type="caution">
    <text evidence="2">The sequence shown here is derived from an EMBL/GenBank/DDBJ whole genome shotgun (WGS) entry which is preliminary data.</text>
</comment>
<evidence type="ECO:0000256" key="1">
    <source>
        <dbReference type="SAM" id="MobiDB-lite"/>
    </source>
</evidence>
<dbReference type="CDD" id="cd00303">
    <property type="entry name" value="retropepsin_like"/>
    <property type="match status" value="1"/>
</dbReference>
<evidence type="ECO:0000313" key="2">
    <source>
        <dbReference type="EMBL" id="KAJ7712296.1"/>
    </source>
</evidence>
<dbReference type="AlphaFoldDB" id="A0AAD7H569"/>
<accession>A0AAD7H569</accession>